<dbReference type="Proteomes" id="UP000192578">
    <property type="component" value="Unassembled WGS sequence"/>
</dbReference>
<keyword evidence="7" id="KW-1015">Disulfide bond</keyword>
<dbReference type="PANTHER" id="PTHR33332">
    <property type="entry name" value="REVERSE TRANSCRIPTASE DOMAIN-CONTAINING PROTEIN"/>
    <property type="match status" value="1"/>
</dbReference>
<keyword evidence="6 9" id="KW-0176">Collagen</keyword>
<dbReference type="SMART" id="SM00111">
    <property type="entry name" value="C4"/>
    <property type="match status" value="1"/>
</dbReference>
<gene>
    <name evidence="9" type="ORF">BV898_08316</name>
</gene>
<evidence type="ECO:0000256" key="7">
    <source>
        <dbReference type="ARBA" id="ARBA00023157"/>
    </source>
</evidence>
<keyword evidence="4" id="KW-0677">Repeat</keyword>
<evidence type="ECO:0000256" key="2">
    <source>
        <dbReference type="ARBA" id="ARBA00022525"/>
    </source>
</evidence>
<dbReference type="Gene3D" id="2.170.240.10">
    <property type="entry name" value="Collagen IV, non-collagenous"/>
    <property type="match status" value="1"/>
</dbReference>
<evidence type="ECO:0000256" key="6">
    <source>
        <dbReference type="ARBA" id="ARBA00023119"/>
    </source>
</evidence>
<feature type="domain" description="Collagen IV NC1" evidence="8">
    <location>
        <begin position="1"/>
        <end position="96"/>
    </location>
</feature>
<dbReference type="SUPFAM" id="SSF56436">
    <property type="entry name" value="C-type lectin-like"/>
    <property type="match status" value="1"/>
</dbReference>
<sequence>MVTMPVALLQGGTSRLWAGYSLLFGQGNAKASGQDLGAPESCMRKFSTALLMFCSILNTCNYTNRADYSYWLSTEADMPMSMENILGQDIQKYIRRHSTAFRSTVVATAQNCWDARSDSGSVQIVPDDNSLPLNEKKCKVMLIASQESRTKTNDVNGVNGVILNGCQLEEVDTITYLGVVVDHHLIWSAHIAKVEEKTTTGIGMINRTKNSLSMTQRVSLNHVFVGSHYRYCSTVWTTATQQNRERIQCAQRIAIRAPVNYKRHVTYELYAELNIMTATDTWCQSEAFWLYKIANQSLAKLPAYTKSFHRQRNKSSPQHPLRWNG</sequence>
<keyword evidence="5" id="KW-0084">Basement membrane</keyword>
<keyword evidence="10" id="KW-1185">Reference proteome</keyword>
<dbReference type="AlphaFoldDB" id="A0A1W0WQR5"/>
<evidence type="ECO:0000256" key="1">
    <source>
        <dbReference type="ARBA" id="ARBA00004302"/>
    </source>
</evidence>
<dbReference type="OrthoDB" id="10071882at2759"/>
<proteinExistence type="predicted"/>
<evidence type="ECO:0000256" key="5">
    <source>
        <dbReference type="ARBA" id="ARBA00022869"/>
    </source>
</evidence>
<comment type="subcellular location">
    <subcellularLocation>
        <location evidence="1">Secreted</location>
        <location evidence="1">Extracellular space</location>
        <location evidence="1">Extracellular matrix</location>
        <location evidence="1">Basement membrane</location>
    </subcellularLocation>
</comment>
<dbReference type="Pfam" id="PF01413">
    <property type="entry name" value="C4"/>
    <property type="match status" value="1"/>
</dbReference>
<evidence type="ECO:0000256" key="4">
    <source>
        <dbReference type="ARBA" id="ARBA00022737"/>
    </source>
</evidence>
<dbReference type="InterPro" id="IPR016187">
    <property type="entry name" value="CTDL_fold"/>
</dbReference>
<dbReference type="EMBL" id="MTYJ01000059">
    <property type="protein sequence ID" value="OQV17545.1"/>
    <property type="molecule type" value="Genomic_DNA"/>
</dbReference>
<dbReference type="PROSITE" id="PS51403">
    <property type="entry name" value="NC1_IV"/>
    <property type="match status" value="1"/>
</dbReference>
<organism evidence="9 10">
    <name type="scientific">Hypsibius exemplaris</name>
    <name type="common">Freshwater tardigrade</name>
    <dbReference type="NCBI Taxonomy" id="2072580"/>
    <lineage>
        <taxon>Eukaryota</taxon>
        <taxon>Metazoa</taxon>
        <taxon>Ecdysozoa</taxon>
        <taxon>Tardigrada</taxon>
        <taxon>Eutardigrada</taxon>
        <taxon>Parachela</taxon>
        <taxon>Hypsibioidea</taxon>
        <taxon>Hypsibiidae</taxon>
        <taxon>Hypsibius</taxon>
    </lineage>
</organism>
<dbReference type="GO" id="GO:0005604">
    <property type="term" value="C:basement membrane"/>
    <property type="evidence" value="ECO:0007669"/>
    <property type="project" value="UniProtKB-SubCell"/>
</dbReference>
<evidence type="ECO:0000313" key="9">
    <source>
        <dbReference type="EMBL" id="OQV17545.1"/>
    </source>
</evidence>
<keyword evidence="3" id="KW-0272">Extracellular matrix</keyword>
<evidence type="ECO:0000313" key="10">
    <source>
        <dbReference type="Proteomes" id="UP000192578"/>
    </source>
</evidence>
<comment type="caution">
    <text evidence="9">The sequence shown here is derived from an EMBL/GenBank/DDBJ whole genome shotgun (WGS) entry which is preliminary data.</text>
</comment>
<dbReference type="GO" id="GO:0005201">
    <property type="term" value="F:extracellular matrix structural constituent"/>
    <property type="evidence" value="ECO:0007669"/>
    <property type="project" value="InterPro"/>
</dbReference>
<evidence type="ECO:0000259" key="8">
    <source>
        <dbReference type="PROSITE" id="PS51403"/>
    </source>
</evidence>
<keyword evidence="2" id="KW-0964">Secreted</keyword>
<name>A0A1W0WQR5_HYPEX</name>
<reference evidence="10" key="1">
    <citation type="submission" date="2017-01" db="EMBL/GenBank/DDBJ databases">
        <title>Comparative genomics of anhydrobiosis in the tardigrade Hypsibius dujardini.</title>
        <authorList>
            <person name="Yoshida Y."/>
            <person name="Koutsovoulos G."/>
            <person name="Laetsch D."/>
            <person name="Stevens L."/>
            <person name="Kumar S."/>
            <person name="Horikawa D."/>
            <person name="Ishino K."/>
            <person name="Komine S."/>
            <person name="Tomita M."/>
            <person name="Blaxter M."/>
            <person name="Arakawa K."/>
        </authorList>
    </citation>
    <scope>NUCLEOTIDE SEQUENCE [LARGE SCALE GENOMIC DNA]</scope>
    <source>
        <strain evidence="10">Z151</strain>
    </source>
</reference>
<protein>
    <submittedName>
        <fullName evidence="9">Collagen alpha-5(IV) chain</fullName>
    </submittedName>
</protein>
<dbReference type="GO" id="GO:0005581">
    <property type="term" value="C:collagen trimer"/>
    <property type="evidence" value="ECO:0007669"/>
    <property type="project" value="UniProtKB-KW"/>
</dbReference>
<dbReference type="InterPro" id="IPR001442">
    <property type="entry name" value="Collagen_IV_NC"/>
</dbReference>
<accession>A0A1W0WQR5</accession>
<evidence type="ECO:0000256" key="3">
    <source>
        <dbReference type="ARBA" id="ARBA00022530"/>
    </source>
</evidence>
<dbReference type="InterPro" id="IPR036954">
    <property type="entry name" value="Collagen_IV_NC_sf"/>
</dbReference>